<organism evidence="6 7">
    <name type="scientific">Pararhodospirillum oryzae</name>
    <dbReference type="NCBI Taxonomy" id="478448"/>
    <lineage>
        <taxon>Bacteria</taxon>
        <taxon>Pseudomonadati</taxon>
        <taxon>Pseudomonadota</taxon>
        <taxon>Alphaproteobacteria</taxon>
        <taxon>Rhodospirillales</taxon>
        <taxon>Rhodospirillaceae</taxon>
        <taxon>Pararhodospirillum</taxon>
    </lineage>
</organism>
<dbReference type="AlphaFoldDB" id="A0A512H977"/>
<dbReference type="Gene3D" id="1.10.10.10">
    <property type="entry name" value="Winged helix-like DNA-binding domain superfamily/Winged helix DNA-binding domain"/>
    <property type="match status" value="1"/>
</dbReference>
<evidence type="ECO:0000313" key="7">
    <source>
        <dbReference type="Proteomes" id="UP000321567"/>
    </source>
</evidence>
<sequence length="239" mass="25746">MTRGEPRADKDTPPASGPGLVAAVLEAFPALQALEGPERALLAEGLGRVVVPAGQEVFQAGGRCPAFVLVLEGSIKVSKISENGREIVLYRVERGQTCVLTTACLILGSTYDAEGVTENPVLAAALPAGSFARLIEMSSTFRRFVFSAYAVRLTDLLMLVEEVAFGRIDERMAQALLTLSQGGQWNGTHQDLAFELGTAREVVSRQLKEFERRGWVTLARGCVTVRMPEALAALRRQGS</sequence>
<keyword evidence="3" id="KW-0804">Transcription</keyword>
<dbReference type="OrthoDB" id="9776746at2"/>
<dbReference type="Gene3D" id="2.60.120.10">
    <property type="entry name" value="Jelly Rolls"/>
    <property type="match status" value="1"/>
</dbReference>
<dbReference type="InterPro" id="IPR012318">
    <property type="entry name" value="HTH_CRP"/>
</dbReference>
<comment type="caution">
    <text evidence="6">The sequence shown here is derived from an EMBL/GenBank/DDBJ whole genome shotgun (WGS) entry which is preliminary data.</text>
</comment>
<dbReference type="GO" id="GO:0003677">
    <property type="term" value="F:DNA binding"/>
    <property type="evidence" value="ECO:0007669"/>
    <property type="project" value="UniProtKB-KW"/>
</dbReference>
<evidence type="ECO:0000256" key="1">
    <source>
        <dbReference type="ARBA" id="ARBA00023015"/>
    </source>
</evidence>
<dbReference type="SUPFAM" id="SSF46785">
    <property type="entry name" value="Winged helix' DNA-binding domain"/>
    <property type="match status" value="1"/>
</dbReference>
<keyword evidence="2" id="KW-0238">DNA-binding</keyword>
<accession>A0A512H977</accession>
<dbReference type="GO" id="GO:0005829">
    <property type="term" value="C:cytosol"/>
    <property type="evidence" value="ECO:0007669"/>
    <property type="project" value="TreeGrafter"/>
</dbReference>
<dbReference type="InterPro" id="IPR036390">
    <property type="entry name" value="WH_DNA-bd_sf"/>
</dbReference>
<dbReference type="SMART" id="SM00100">
    <property type="entry name" value="cNMP"/>
    <property type="match status" value="1"/>
</dbReference>
<gene>
    <name evidence="6" type="ORF">ROR02_21250</name>
</gene>
<dbReference type="Pfam" id="PF00027">
    <property type="entry name" value="cNMP_binding"/>
    <property type="match status" value="1"/>
</dbReference>
<protein>
    <submittedName>
        <fullName evidence="6">Crp/Fnr family transcriptional regulator</fullName>
    </submittedName>
</protein>
<dbReference type="InterPro" id="IPR036388">
    <property type="entry name" value="WH-like_DNA-bd_sf"/>
</dbReference>
<dbReference type="Proteomes" id="UP000321567">
    <property type="component" value="Unassembled WGS sequence"/>
</dbReference>
<name>A0A512H977_9PROT</name>
<dbReference type="CDD" id="cd00038">
    <property type="entry name" value="CAP_ED"/>
    <property type="match status" value="1"/>
</dbReference>
<evidence type="ECO:0000259" key="4">
    <source>
        <dbReference type="PROSITE" id="PS50042"/>
    </source>
</evidence>
<evidence type="ECO:0000256" key="2">
    <source>
        <dbReference type="ARBA" id="ARBA00023125"/>
    </source>
</evidence>
<keyword evidence="1" id="KW-0805">Transcription regulation</keyword>
<reference evidence="6 7" key="1">
    <citation type="submission" date="2019-07" db="EMBL/GenBank/DDBJ databases">
        <title>Whole genome shotgun sequence of Rhodospirillum oryzae NBRC 107573.</title>
        <authorList>
            <person name="Hosoyama A."/>
            <person name="Uohara A."/>
            <person name="Ohji S."/>
            <person name="Ichikawa N."/>
        </authorList>
    </citation>
    <scope>NUCLEOTIDE SEQUENCE [LARGE SCALE GENOMIC DNA]</scope>
    <source>
        <strain evidence="6 7">NBRC 107573</strain>
    </source>
</reference>
<dbReference type="PROSITE" id="PS51063">
    <property type="entry name" value="HTH_CRP_2"/>
    <property type="match status" value="1"/>
</dbReference>
<dbReference type="InterPro" id="IPR050397">
    <property type="entry name" value="Env_Response_Regulators"/>
</dbReference>
<dbReference type="PANTHER" id="PTHR24567:SF74">
    <property type="entry name" value="HTH-TYPE TRANSCRIPTIONAL REGULATOR ARCR"/>
    <property type="match status" value="1"/>
</dbReference>
<dbReference type="InterPro" id="IPR000595">
    <property type="entry name" value="cNMP-bd_dom"/>
</dbReference>
<dbReference type="SUPFAM" id="SSF51206">
    <property type="entry name" value="cAMP-binding domain-like"/>
    <property type="match status" value="1"/>
</dbReference>
<feature type="domain" description="HTH crp-type" evidence="5">
    <location>
        <begin position="166"/>
        <end position="229"/>
    </location>
</feature>
<dbReference type="PROSITE" id="PS50042">
    <property type="entry name" value="CNMP_BINDING_3"/>
    <property type="match status" value="1"/>
</dbReference>
<dbReference type="EMBL" id="BJZO01000056">
    <property type="protein sequence ID" value="GEO81994.1"/>
    <property type="molecule type" value="Genomic_DNA"/>
</dbReference>
<dbReference type="PANTHER" id="PTHR24567">
    <property type="entry name" value="CRP FAMILY TRANSCRIPTIONAL REGULATORY PROTEIN"/>
    <property type="match status" value="1"/>
</dbReference>
<dbReference type="GO" id="GO:0003700">
    <property type="term" value="F:DNA-binding transcription factor activity"/>
    <property type="evidence" value="ECO:0007669"/>
    <property type="project" value="TreeGrafter"/>
</dbReference>
<evidence type="ECO:0000259" key="5">
    <source>
        <dbReference type="PROSITE" id="PS51063"/>
    </source>
</evidence>
<feature type="domain" description="Cyclic nucleotide-binding" evidence="4">
    <location>
        <begin position="30"/>
        <end position="152"/>
    </location>
</feature>
<evidence type="ECO:0000256" key="3">
    <source>
        <dbReference type="ARBA" id="ARBA00023163"/>
    </source>
</evidence>
<dbReference type="InterPro" id="IPR014710">
    <property type="entry name" value="RmlC-like_jellyroll"/>
</dbReference>
<dbReference type="RefSeq" id="WP_147164012.1">
    <property type="nucleotide sequence ID" value="NZ_BJZO01000056.1"/>
</dbReference>
<proteinExistence type="predicted"/>
<dbReference type="InterPro" id="IPR018490">
    <property type="entry name" value="cNMP-bd_dom_sf"/>
</dbReference>
<keyword evidence="7" id="KW-1185">Reference proteome</keyword>
<dbReference type="Pfam" id="PF13545">
    <property type="entry name" value="HTH_Crp_2"/>
    <property type="match status" value="1"/>
</dbReference>
<evidence type="ECO:0000313" key="6">
    <source>
        <dbReference type="EMBL" id="GEO81994.1"/>
    </source>
</evidence>